<evidence type="ECO:0000313" key="2">
    <source>
        <dbReference type="EMBL" id="DAD69010.1"/>
    </source>
</evidence>
<keyword evidence="1" id="KW-1133">Transmembrane helix</keyword>
<evidence type="ECO:0000256" key="1">
    <source>
        <dbReference type="SAM" id="Phobius"/>
    </source>
</evidence>
<proteinExistence type="predicted"/>
<organism evidence="2">
    <name type="scientific">Siphoviridae sp. ctDo63</name>
    <dbReference type="NCBI Taxonomy" id="2823571"/>
    <lineage>
        <taxon>Viruses</taxon>
        <taxon>Duplodnaviria</taxon>
        <taxon>Heunggongvirae</taxon>
        <taxon>Uroviricota</taxon>
        <taxon>Caudoviricetes</taxon>
    </lineage>
</organism>
<sequence length="140" mass="15918">MSFKVLTSLWVAPSCGILGRKGVLEMLDVKTLKVLEFLSEHPDKRFSIDEMRKDGIPADFDTLQWMEKHEMVLKGESDDPEVRELDRMFGDVTYFYSIGAGGRVALTDHKHSVRTERRANLAIVISVVSLLVSIFTMWQG</sequence>
<keyword evidence="1" id="KW-0812">Transmembrane</keyword>
<feature type="transmembrane region" description="Helical" evidence="1">
    <location>
        <begin position="119"/>
        <end position="138"/>
    </location>
</feature>
<keyword evidence="1" id="KW-0472">Membrane</keyword>
<name>A0A8S5LGE0_9CAUD</name>
<reference evidence="2" key="1">
    <citation type="journal article" date="2021" name="Proc. Natl. Acad. Sci. U.S.A.">
        <title>A Catalog of Tens of Thousands of Viruses from Human Metagenomes Reveals Hidden Associations with Chronic Diseases.</title>
        <authorList>
            <person name="Tisza M.J."/>
            <person name="Buck C.B."/>
        </authorList>
    </citation>
    <scope>NUCLEOTIDE SEQUENCE</scope>
    <source>
        <strain evidence="2">CtDo63</strain>
    </source>
</reference>
<protein>
    <submittedName>
        <fullName evidence="2">Uncharacterized protein</fullName>
    </submittedName>
</protein>
<dbReference type="EMBL" id="BK014713">
    <property type="protein sequence ID" value="DAD69010.1"/>
    <property type="molecule type" value="Genomic_DNA"/>
</dbReference>
<accession>A0A8S5LGE0</accession>